<gene>
    <name evidence="2" type="ORF">HJG59_014991</name>
</gene>
<dbReference type="Proteomes" id="UP000550707">
    <property type="component" value="Unassembled WGS sequence"/>
</dbReference>
<feature type="region of interest" description="Disordered" evidence="1">
    <location>
        <begin position="1"/>
        <end position="46"/>
    </location>
</feature>
<keyword evidence="3" id="KW-1185">Reference proteome</keyword>
<evidence type="ECO:0000256" key="1">
    <source>
        <dbReference type="SAM" id="MobiDB-lite"/>
    </source>
</evidence>
<feature type="compositionally biased region" description="Polar residues" evidence="1">
    <location>
        <begin position="21"/>
        <end position="34"/>
    </location>
</feature>
<protein>
    <submittedName>
        <fullName evidence="2">Proline and serine rich coiled-coil 1</fullName>
    </submittedName>
</protein>
<comment type="caution">
    <text evidence="2">The sequence shown here is derived from an EMBL/GenBank/DDBJ whole genome shotgun (WGS) entry which is preliminary data.</text>
</comment>
<dbReference type="EMBL" id="JACASF010000020">
    <property type="protein sequence ID" value="KAF6414095.1"/>
    <property type="molecule type" value="Genomic_DNA"/>
</dbReference>
<accession>A0A7J8CTD1</accession>
<name>A0A7J8CTD1_MOLMO</name>
<sequence>MSTRKGLPRPSAAGHRVPVSQRPNLPSATHSNLQPPRKVAVTGPTR</sequence>
<reference evidence="2 3" key="1">
    <citation type="journal article" date="2020" name="Nature">
        <title>Six reference-quality genomes reveal evolution of bat adaptations.</title>
        <authorList>
            <person name="Jebb D."/>
            <person name="Huang Z."/>
            <person name="Pippel M."/>
            <person name="Hughes G.M."/>
            <person name="Lavrichenko K."/>
            <person name="Devanna P."/>
            <person name="Winkler S."/>
            <person name="Jermiin L.S."/>
            <person name="Skirmuntt E.C."/>
            <person name="Katzourakis A."/>
            <person name="Burkitt-Gray L."/>
            <person name="Ray D.A."/>
            <person name="Sullivan K.A.M."/>
            <person name="Roscito J.G."/>
            <person name="Kirilenko B.M."/>
            <person name="Davalos L.M."/>
            <person name="Corthals A.P."/>
            <person name="Power M.L."/>
            <person name="Jones G."/>
            <person name="Ransome R.D."/>
            <person name="Dechmann D.K.N."/>
            <person name="Locatelli A.G."/>
            <person name="Puechmaille S.J."/>
            <person name="Fedrigo O."/>
            <person name="Jarvis E.D."/>
            <person name="Hiller M."/>
            <person name="Vernes S.C."/>
            <person name="Myers E.W."/>
            <person name="Teeling E.C."/>
        </authorList>
    </citation>
    <scope>NUCLEOTIDE SEQUENCE [LARGE SCALE GENOMIC DNA]</scope>
    <source>
        <strain evidence="2">MMolMol1</strain>
        <tissue evidence="2">Muscle</tissue>
    </source>
</reference>
<dbReference type="AlphaFoldDB" id="A0A7J8CTD1"/>
<evidence type="ECO:0000313" key="3">
    <source>
        <dbReference type="Proteomes" id="UP000550707"/>
    </source>
</evidence>
<organism evidence="2 3">
    <name type="scientific">Molossus molossus</name>
    <name type="common">Pallas' mastiff bat</name>
    <name type="synonym">Vespertilio molossus</name>
    <dbReference type="NCBI Taxonomy" id="27622"/>
    <lineage>
        <taxon>Eukaryota</taxon>
        <taxon>Metazoa</taxon>
        <taxon>Chordata</taxon>
        <taxon>Craniata</taxon>
        <taxon>Vertebrata</taxon>
        <taxon>Euteleostomi</taxon>
        <taxon>Mammalia</taxon>
        <taxon>Eutheria</taxon>
        <taxon>Laurasiatheria</taxon>
        <taxon>Chiroptera</taxon>
        <taxon>Yangochiroptera</taxon>
        <taxon>Molossidae</taxon>
        <taxon>Molossus</taxon>
    </lineage>
</organism>
<evidence type="ECO:0000313" key="2">
    <source>
        <dbReference type="EMBL" id="KAF6414095.1"/>
    </source>
</evidence>
<proteinExistence type="predicted"/>